<organism evidence="3 4">
    <name type="scientific">Candidatus Erysipelatoclostridium merdavium</name>
    <dbReference type="NCBI Taxonomy" id="2838566"/>
    <lineage>
        <taxon>Bacteria</taxon>
        <taxon>Bacillati</taxon>
        <taxon>Bacillota</taxon>
        <taxon>Erysipelotrichia</taxon>
        <taxon>Erysipelotrichales</taxon>
        <taxon>Erysipelotrichales incertae sedis</taxon>
    </lineage>
</organism>
<dbReference type="EC" id="2.4.-.-" evidence="3"/>
<reference evidence="3" key="2">
    <citation type="submission" date="2021-04" db="EMBL/GenBank/DDBJ databases">
        <authorList>
            <person name="Gilroy R."/>
        </authorList>
    </citation>
    <scope>NUCLEOTIDE SEQUENCE</scope>
    <source>
        <strain evidence="3">ChiGjej1B1-14440</strain>
    </source>
</reference>
<dbReference type="PANTHER" id="PTHR12526">
    <property type="entry name" value="GLYCOSYLTRANSFERASE"/>
    <property type="match status" value="1"/>
</dbReference>
<dbReference type="Gene3D" id="3.40.50.2000">
    <property type="entry name" value="Glycogen Phosphorylase B"/>
    <property type="match status" value="3"/>
</dbReference>
<dbReference type="Proteomes" id="UP000886724">
    <property type="component" value="Unassembled WGS sequence"/>
</dbReference>
<dbReference type="InterPro" id="IPR029044">
    <property type="entry name" value="Nucleotide-diphossugar_trans"/>
</dbReference>
<feature type="domain" description="Glycosyltransferase 2-like" evidence="2">
    <location>
        <begin position="5"/>
        <end position="183"/>
    </location>
</feature>
<evidence type="ECO:0000259" key="1">
    <source>
        <dbReference type="Pfam" id="PF00534"/>
    </source>
</evidence>
<keyword evidence="3" id="KW-0808">Transferase</keyword>
<gene>
    <name evidence="3" type="ORF">H9980_02375</name>
</gene>
<evidence type="ECO:0000259" key="2">
    <source>
        <dbReference type="Pfam" id="PF00535"/>
    </source>
</evidence>
<sequence length="821" mass="94697">MKTGIIVLNYNDAKETVDFVNQIKNFKIIDEICVVDNGSNDNSLELLRTLTDVKLIPLTENRGYAAGNNAGLKYLYEQEFDNYIIANPDIIVDQHNLLDFIAHMNSENNYQIFGPTIEEHGTINRGWKERTIKYDIHDNYPIINRLFKKSNKYSKFHYHGPVSPVDCISGCFFGMKKEVIDKIGFLDEGTFLFYEEDILCTKARQAGLHVCVLNNVNVIHNHSVTINKNINHYRKLRILKESQLHYHLTCFDHKEKHIKRLKRTALWACKFAYLRTNKKIVNTNNNRKKKKVTILSLHLRVGGIEKAICSLANMLIDDFDVEIVNVYKLCEPSFYIDPRVKVTYLSTNLKPNKEEFKFALKNKKIFSIFIEGIKAVRVLIKKHQLIKLCAKDNDGDIIVSSTLAFDKLFAKYQKNKLLIAWEHCHPECAKNYPKKVYRAVKKFDLFIPASKSIYDFYKEYLTGPQCLYLPLCIDSMPEQKANLNTKQITVMGRLSKEKAYDDMLKVFKKVLKQEPEAKLKILGDGEERANLSLLADQLEVSKSVDFHGNTVGKEKEQILLDTSVFVTTSHYESFGLVLLEAMSYGIPCVSFDSAKGSLDIIDDGKDGYIIKNRDLDKMADKIVEILNTPQDELSKNAIAKAQMYSYESVKKQWLDAFKNFNIHDLKTRVIFTSSAGGHYSELCELKELMERYNSFLITEDHEMMQEYKKVNKSRSWYMPAGTKEHLFKFLCNFPINIFKSFKAFFKVRPDVVIATGAHTTVPICYIAKLFGKKVIFIETFANITTKTLSGKLVYPIADLFLVQWEDMLKLYPKAKYRGGLK</sequence>
<dbReference type="Pfam" id="PF00534">
    <property type="entry name" value="Glycos_transf_1"/>
    <property type="match status" value="1"/>
</dbReference>
<dbReference type="PANTHER" id="PTHR12526:SF630">
    <property type="entry name" value="GLYCOSYLTRANSFERASE"/>
    <property type="match status" value="1"/>
</dbReference>
<dbReference type="Pfam" id="PF08660">
    <property type="entry name" value="Alg14"/>
    <property type="match status" value="1"/>
</dbReference>
<dbReference type="GO" id="GO:0006488">
    <property type="term" value="P:dolichol-linked oligosaccharide biosynthetic process"/>
    <property type="evidence" value="ECO:0007669"/>
    <property type="project" value="InterPro"/>
</dbReference>
<dbReference type="InterPro" id="IPR013969">
    <property type="entry name" value="Oligosacch_biosynth_Alg14"/>
</dbReference>
<keyword evidence="3" id="KW-0328">Glycosyltransferase</keyword>
<dbReference type="AlphaFoldDB" id="A0A9D2BLS0"/>
<name>A0A9D2BLS0_9FIRM</name>
<feature type="domain" description="Glycosyl transferase family 1" evidence="1">
    <location>
        <begin position="478"/>
        <end position="641"/>
    </location>
</feature>
<dbReference type="InterPro" id="IPR001173">
    <property type="entry name" value="Glyco_trans_2-like"/>
</dbReference>
<dbReference type="Gene3D" id="3.90.550.10">
    <property type="entry name" value="Spore Coat Polysaccharide Biosynthesis Protein SpsA, Chain A"/>
    <property type="match status" value="1"/>
</dbReference>
<proteinExistence type="predicted"/>
<dbReference type="SUPFAM" id="SSF53756">
    <property type="entry name" value="UDP-Glycosyltransferase/glycogen phosphorylase"/>
    <property type="match status" value="2"/>
</dbReference>
<evidence type="ECO:0000313" key="4">
    <source>
        <dbReference type="Proteomes" id="UP000886724"/>
    </source>
</evidence>
<dbReference type="EMBL" id="DXET01000059">
    <property type="protein sequence ID" value="HIX80801.1"/>
    <property type="molecule type" value="Genomic_DNA"/>
</dbReference>
<comment type="caution">
    <text evidence="3">The sequence shown here is derived from an EMBL/GenBank/DDBJ whole genome shotgun (WGS) entry which is preliminary data.</text>
</comment>
<reference evidence="3" key="1">
    <citation type="journal article" date="2021" name="PeerJ">
        <title>Extensive microbial diversity within the chicken gut microbiome revealed by metagenomics and culture.</title>
        <authorList>
            <person name="Gilroy R."/>
            <person name="Ravi A."/>
            <person name="Getino M."/>
            <person name="Pursley I."/>
            <person name="Horton D.L."/>
            <person name="Alikhan N.F."/>
            <person name="Baker D."/>
            <person name="Gharbi K."/>
            <person name="Hall N."/>
            <person name="Watson M."/>
            <person name="Adriaenssens E.M."/>
            <person name="Foster-Nyarko E."/>
            <person name="Jarju S."/>
            <person name="Secka A."/>
            <person name="Antonio M."/>
            <person name="Oren A."/>
            <person name="Chaudhuri R.R."/>
            <person name="La Ragione R."/>
            <person name="Hildebrand F."/>
            <person name="Pallen M.J."/>
        </authorList>
    </citation>
    <scope>NUCLEOTIDE SEQUENCE</scope>
    <source>
        <strain evidence="3">ChiGjej1B1-14440</strain>
    </source>
</reference>
<dbReference type="NCBIfam" id="NF041549">
    <property type="entry name" value="PssD"/>
    <property type="match status" value="1"/>
</dbReference>
<dbReference type="SUPFAM" id="SSF53448">
    <property type="entry name" value="Nucleotide-diphospho-sugar transferases"/>
    <property type="match status" value="1"/>
</dbReference>
<protein>
    <submittedName>
        <fullName evidence="3">Glycosyltransferase</fullName>
        <ecNumber evidence="3">2.4.-.-</ecNumber>
    </submittedName>
</protein>
<accession>A0A9D2BLS0</accession>
<evidence type="ECO:0000313" key="3">
    <source>
        <dbReference type="EMBL" id="HIX80801.1"/>
    </source>
</evidence>
<dbReference type="InterPro" id="IPR001296">
    <property type="entry name" value="Glyco_trans_1"/>
</dbReference>
<dbReference type="Pfam" id="PF00535">
    <property type="entry name" value="Glycos_transf_2"/>
    <property type="match status" value="1"/>
</dbReference>
<dbReference type="GO" id="GO:0016757">
    <property type="term" value="F:glycosyltransferase activity"/>
    <property type="evidence" value="ECO:0007669"/>
    <property type="project" value="UniProtKB-KW"/>
</dbReference>